<accession>A0ABS5VAV7</accession>
<sequence length="155" mass="17892">MSQALIIVAVLIVLALAVYAASLLWQLKKQTEARAKAQAEQKAVADARRESIFEDIRYIAHAMLEDRCEVSEGVVRIARLFEALSLSERVSGDYPALFKHFERIRNHPIMEERKALPKQERMRFDFERMKSESELTDAILDDAKRLKEFKLSSCH</sequence>
<reference evidence="2 3" key="1">
    <citation type="submission" date="2021-05" db="EMBL/GenBank/DDBJ databases">
        <title>Shewanella sp. JM162201.</title>
        <authorList>
            <person name="Xu S."/>
            <person name="Li A."/>
        </authorList>
    </citation>
    <scope>NUCLEOTIDE SEQUENCE [LARGE SCALE GENOMIC DNA]</scope>
    <source>
        <strain evidence="2 3">JM162201</strain>
    </source>
</reference>
<feature type="domain" description="DUF2489" evidence="1">
    <location>
        <begin position="13"/>
        <end position="146"/>
    </location>
</feature>
<evidence type="ECO:0000259" key="1">
    <source>
        <dbReference type="Pfam" id="PF10675"/>
    </source>
</evidence>
<organism evidence="2 3">
    <name type="scientific">Shewanella jiangmenensis</name>
    <dbReference type="NCBI Taxonomy" id="2837387"/>
    <lineage>
        <taxon>Bacteria</taxon>
        <taxon>Pseudomonadati</taxon>
        <taxon>Pseudomonadota</taxon>
        <taxon>Gammaproteobacteria</taxon>
        <taxon>Alteromonadales</taxon>
        <taxon>Shewanellaceae</taxon>
        <taxon>Shewanella</taxon>
    </lineage>
</organism>
<gene>
    <name evidence="2" type="ORF">KJI95_16800</name>
</gene>
<evidence type="ECO:0000313" key="3">
    <source>
        <dbReference type="Proteomes" id="UP001195903"/>
    </source>
</evidence>
<comment type="caution">
    <text evidence="2">The sequence shown here is derived from an EMBL/GenBank/DDBJ whole genome shotgun (WGS) entry which is preliminary data.</text>
</comment>
<dbReference type="Pfam" id="PF10675">
    <property type="entry name" value="DUF2489"/>
    <property type="match status" value="1"/>
</dbReference>
<proteinExistence type="predicted"/>
<keyword evidence="3" id="KW-1185">Reference proteome</keyword>
<name>A0ABS5VAV7_9GAMM</name>
<dbReference type="EMBL" id="JAHEPS010000008">
    <property type="protein sequence ID" value="MBT1446158.1"/>
    <property type="molecule type" value="Genomic_DNA"/>
</dbReference>
<dbReference type="InterPro" id="IPR019617">
    <property type="entry name" value="DUF2489"/>
</dbReference>
<dbReference type="Proteomes" id="UP001195903">
    <property type="component" value="Unassembled WGS sequence"/>
</dbReference>
<evidence type="ECO:0000313" key="2">
    <source>
        <dbReference type="EMBL" id="MBT1446158.1"/>
    </source>
</evidence>
<protein>
    <submittedName>
        <fullName evidence="2">DUF2489 domain-containing protein</fullName>
    </submittedName>
</protein>
<dbReference type="RefSeq" id="WP_214508354.1">
    <property type="nucleotide sequence ID" value="NZ_JAHEPS010000008.1"/>
</dbReference>